<proteinExistence type="predicted"/>
<comment type="caution">
    <text evidence="1">The sequence shown here is derived from an EMBL/GenBank/DDBJ whole genome shotgun (WGS) entry which is preliminary data.</text>
</comment>
<protein>
    <submittedName>
        <fullName evidence="1">Uncharacterized protein</fullName>
    </submittedName>
</protein>
<evidence type="ECO:0000313" key="1">
    <source>
        <dbReference type="EMBL" id="MFB0847331.1"/>
    </source>
</evidence>
<accession>A0ABV4VCE8</accession>
<dbReference type="EMBL" id="JBHDLN010000034">
    <property type="protein sequence ID" value="MFB0847331.1"/>
    <property type="molecule type" value="Genomic_DNA"/>
</dbReference>
<reference evidence="1 2" key="1">
    <citation type="submission" date="2024-09" db="EMBL/GenBank/DDBJ databases">
        <authorList>
            <person name="Makale K.P.P."/>
            <person name="Makhzoum A."/>
            <person name="Rantong G."/>
            <person name="Rahube T.O."/>
        </authorList>
    </citation>
    <scope>NUCLEOTIDE SEQUENCE [LARGE SCALE GENOMIC DNA]</scope>
    <source>
        <strain evidence="1 2">KM_D13</strain>
    </source>
</reference>
<dbReference type="RefSeq" id="WP_373957157.1">
    <property type="nucleotide sequence ID" value="NZ_JBHDLN010000034.1"/>
</dbReference>
<keyword evidence="2" id="KW-1185">Reference proteome</keyword>
<gene>
    <name evidence="1" type="ORF">ACEU3E_34740</name>
</gene>
<dbReference type="Proteomes" id="UP001575622">
    <property type="component" value="Unassembled WGS sequence"/>
</dbReference>
<organism evidence="1 2">
    <name type="scientific">Paenibacillus oleatilyticus</name>
    <dbReference type="NCBI Taxonomy" id="2594886"/>
    <lineage>
        <taxon>Bacteria</taxon>
        <taxon>Bacillati</taxon>
        <taxon>Bacillota</taxon>
        <taxon>Bacilli</taxon>
        <taxon>Bacillales</taxon>
        <taxon>Paenibacillaceae</taxon>
        <taxon>Paenibacillus</taxon>
    </lineage>
</organism>
<sequence length="144" mass="15184">MPLALFGPGFQWMYNDAHQDETRITNKFFTNSEAGKAGETVKLVNGRWTKASATDVPGGILVADVVAGTNVRCEVILIRPGDWFNVKYTGTPAGGFTEGVNAVAIAADGLSINAATVTGGAVAVKDINTTNQTATVCFKLRQFS</sequence>
<evidence type="ECO:0000313" key="2">
    <source>
        <dbReference type="Proteomes" id="UP001575622"/>
    </source>
</evidence>
<name>A0ABV4VCE8_9BACL</name>